<dbReference type="Proteomes" id="UP000053257">
    <property type="component" value="Unassembled WGS sequence"/>
</dbReference>
<feature type="transmembrane region" description="Helical" evidence="1">
    <location>
        <begin position="50"/>
        <end position="70"/>
    </location>
</feature>
<protein>
    <submittedName>
        <fullName evidence="2">Uncharacterized protein</fullName>
    </submittedName>
</protein>
<accession>A0A0C3SAB7</accession>
<evidence type="ECO:0000313" key="2">
    <source>
        <dbReference type="EMBL" id="KIP06895.1"/>
    </source>
</evidence>
<proteinExistence type="predicted"/>
<keyword evidence="3" id="KW-1185">Reference proteome</keyword>
<dbReference type="OrthoDB" id="2756573at2759"/>
<feature type="transmembrane region" description="Helical" evidence="1">
    <location>
        <begin position="115"/>
        <end position="137"/>
    </location>
</feature>
<keyword evidence="1" id="KW-0472">Membrane</keyword>
<dbReference type="AlphaFoldDB" id="A0A0C3SAB7"/>
<gene>
    <name evidence="2" type="ORF">PHLGIDRAFT_443062</name>
</gene>
<feature type="transmembrane region" description="Helical" evidence="1">
    <location>
        <begin position="76"/>
        <end position="94"/>
    </location>
</feature>
<dbReference type="HOGENOM" id="CLU_1806916_0_0_1"/>
<keyword evidence="1" id="KW-1133">Transmembrane helix</keyword>
<keyword evidence="1" id="KW-0812">Transmembrane</keyword>
<reference evidence="2 3" key="1">
    <citation type="journal article" date="2014" name="PLoS Genet.">
        <title>Analysis of the Phlebiopsis gigantea genome, transcriptome and secretome provides insight into its pioneer colonization strategies of wood.</title>
        <authorList>
            <person name="Hori C."/>
            <person name="Ishida T."/>
            <person name="Igarashi K."/>
            <person name="Samejima M."/>
            <person name="Suzuki H."/>
            <person name="Master E."/>
            <person name="Ferreira P."/>
            <person name="Ruiz-Duenas F.J."/>
            <person name="Held B."/>
            <person name="Canessa P."/>
            <person name="Larrondo L.F."/>
            <person name="Schmoll M."/>
            <person name="Druzhinina I.S."/>
            <person name="Kubicek C.P."/>
            <person name="Gaskell J.A."/>
            <person name="Kersten P."/>
            <person name="St John F."/>
            <person name="Glasner J."/>
            <person name="Sabat G."/>
            <person name="Splinter BonDurant S."/>
            <person name="Syed K."/>
            <person name="Yadav J."/>
            <person name="Mgbeahuruike A.C."/>
            <person name="Kovalchuk A."/>
            <person name="Asiegbu F.O."/>
            <person name="Lackner G."/>
            <person name="Hoffmeister D."/>
            <person name="Rencoret J."/>
            <person name="Gutierrez A."/>
            <person name="Sun H."/>
            <person name="Lindquist E."/>
            <person name="Barry K."/>
            <person name="Riley R."/>
            <person name="Grigoriev I.V."/>
            <person name="Henrissat B."/>
            <person name="Kues U."/>
            <person name="Berka R.M."/>
            <person name="Martinez A.T."/>
            <person name="Covert S.F."/>
            <person name="Blanchette R.A."/>
            <person name="Cullen D."/>
        </authorList>
    </citation>
    <scope>NUCLEOTIDE SEQUENCE [LARGE SCALE GENOMIC DNA]</scope>
    <source>
        <strain evidence="2 3">11061_1 CR5-6</strain>
    </source>
</reference>
<evidence type="ECO:0000256" key="1">
    <source>
        <dbReference type="SAM" id="Phobius"/>
    </source>
</evidence>
<evidence type="ECO:0000313" key="3">
    <source>
        <dbReference type="Proteomes" id="UP000053257"/>
    </source>
</evidence>
<organism evidence="2 3">
    <name type="scientific">Phlebiopsis gigantea (strain 11061_1 CR5-6)</name>
    <name type="common">White-rot fungus</name>
    <name type="synonym">Peniophora gigantea</name>
    <dbReference type="NCBI Taxonomy" id="745531"/>
    <lineage>
        <taxon>Eukaryota</taxon>
        <taxon>Fungi</taxon>
        <taxon>Dikarya</taxon>
        <taxon>Basidiomycota</taxon>
        <taxon>Agaricomycotina</taxon>
        <taxon>Agaricomycetes</taxon>
        <taxon>Polyporales</taxon>
        <taxon>Phanerochaetaceae</taxon>
        <taxon>Phlebiopsis</taxon>
    </lineage>
</organism>
<name>A0A0C3SAB7_PHLG1</name>
<dbReference type="EMBL" id="KN840508">
    <property type="protein sequence ID" value="KIP06895.1"/>
    <property type="molecule type" value="Genomic_DNA"/>
</dbReference>
<sequence length="143" mass="16044">MEQKYPACASHIHIRSRSSRDEPVAIPYPHTSCYSCAVFRMRFLRPASGISGPSMYVYTDILILLGTLTSGPVIRLTRSCVIAGDLLVIVLIWIKTYNVSRQARHLNIKTSLTTLFLRDGSIYFLVLLVVNIAHMIVYEVAVS</sequence>